<evidence type="ECO:0000256" key="1">
    <source>
        <dbReference type="SAM" id="MobiDB-lite"/>
    </source>
</evidence>
<comment type="caution">
    <text evidence="2">The sequence shown here is derived from an EMBL/GenBank/DDBJ whole genome shotgun (WGS) entry which is preliminary data.</text>
</comment>
<evidence type="ECO:0000313" key="2">
    <source>
        <dbReference type="EMBL" id="KAA8497873.1"/>
    </source>
</evidence>
<name>A0A5J4Z4M9_PORPP</name>
<organism evidence="2 3">
    <name type="scientific">Porphyridium purpureum</name>
    <name type="common">Red alga</name>
    <name type="synonym">Porphyridium cruentum</name>
    <dbReference type="NCBI Taxonomy" id="35688"/>
    <lineage>
        <taxon>Eukaryota</taxon>
        <taxon>Rhodophyta</taxon>
        <taxon>Bangiophyceae</taxon>
        <taxon>Porphyridiales</taxon>
        <taxon>Porphyridiaceae</taxon>
        <taxon>Porphyridium</taxon>
    </lineage>
</organism>
<dbReference type="AlphaFoldDB" id="A0A5J4Z4M9"/>
<reference evidence="3" key="1">
    <citation type="journal article" date="2019" name="Nat. Commun.">
        <title>Expansion of phycobilisome linker gene families in mesophilic red algae.</title>
        <authorList>
            <person name="Lee J."/>
            <person name="Kim D."/>
            <person name="Bhattacharya D."/>
            <person name="Yoon H.S."/>
        </authorList>
    </citation>
    <scope>NUCLEOTIDE SEQUENCE [LARGE SCALE GENOMIC DNA]</scope>
    <source>
        <strain evidence="3">CCMP 1328</strain>
    </source>
</reference>
<sequence length="193" mass="21153">MSAGIIGEKRAFADAMMLTDSPPHHRALGVGKMVFDRYALASGKRARTAAGMDATVRSLQLHASPKKVGAEADATSSSSSEDNESGESESNGAAHPSSRATSPEEDLHLVALIPSKKRALLLNGLAGESDPVLSFRDLRSVVRKAVRETERNTEQRLQALLEERLADQWQVFSKYHEDHVSRQLRDRELSYLS</sequence>
<evidence type="ECO:0000313" key="3">
    <source>
        <dbReference type="Proteomes" id="UP000324585"/>
    </source>
</evidence>
<dbReference type="Proteomes" id="UP000324585">
    <property type="component" value="Unassembled WGS sequence"/>
</dbReference>
<feature type="region of interest" description="Disordered" evidence="1">
    <location>
        <begin position="62"/>
        <end position="104"/>
    </location>
</feature>
<dbReference type="EMBL" id="VRMN01000001">
    <property type="protein sequence ID" value="KAA8497873.1"/>
    <property type="molecule type" value="Genomic_DNA"/>
</dbReference>
<feature type="compositionally biased region" description="Low complexity" evidence="1">
    <location>
        <begin position="71"/>
        <end position="80"/>
    </location>
</feature>
<gene>
    <name evidence="2" type="ORF">FVE85_5458</name>
</gene>
<dbReference type="OrthoDB" id="10039914at2759"/>
<proteinExistence type="predicted"/>
<protein>
    <submittedName>
        <fullName evidence="2">Uncharacterized protein</fullName>
    </submittedName>
</protein>
<accession>A0A5J4Z4M9</accession>
<keyword evidence="3" id="KW-1185">Reference proteome</keyword>